<dbReference type="Gene3D" id="6.10.340.10">
    <property type="match status" value="1"/>
</dbReference>
<comment type="cofactor">
    <cofactor evidence="2">
        <name>Mn(2+)</name>
        <dbReference type="ChEBI" id="CHEBI:29035"/>
    </cofactor>
</comment>
<accession>A0ABT7DNR1</accession>
<evidence type="ECO:0000256" key="12">
    <source>
        <dbReference type="ARBA" id="ARBA00022801"/>
    </source>
</evidence>
<evidence type="ECO:0000259" key="25">
    <source>
        <dbReference type="PROSITE" id="PS50885"/>
    </source>
</evidence>
<dbReference type="InterPro" id="IPR050980">
    <property type="entry name" value="2C_sensor_his_kinase"/>
</dbReference>
<evidence type="ECO:0000256" key="22">
    <source>
        <dbReference type="ARBA" id="ARBA00041776"/>
    </source>
</evidence>
<evidence type="ECO:0000256" key="5">
    <source>
        <dbReference type="ARBA" id="ARBA00012438"/>
    </source>
</evidence>
<feature type="transmembrane region" description="Helical" evidence="23">
    <location>
        <begin position="167"/>
        <end position="188"/>
    </location>
</feature>
<evidence type="ECO:0000256" key="13">
    <source>
        <dbReference type="ARBA" id="ARBA00022840"/>
    </source>
</evidence>
<dbReference type="Pfam" id="PF02518">
    <property type="entry name" value="HATPase_c"/>
    <property type="match status" value="1"/>
</dbReference>
<dbReference type="SUPFAM" id="SSF47384">
    <property type="entry name" value="Homodimeric domain of signal transducing histidine kinase"/>
    <property type="match status" value="1"/>
</dbReference>
<evidence type="ECO:0000256" key="15">
    <source>
        <dbReference type="ARBA" id="ARBA00022912"/>
    </source>
</evidence>
<keyword evidence="23" id="KW-0472">Membrane</keyword>
<dbReference type="Proteomes" id="UP001232750">
    <property type="component" value="Unassembled WGS sequence"/>
</dbReference>
<evidence type="ECO:0000256" key="7">
    <source>
        <dbReference type="ARBA" id="ARBA00022553"/>
    </source>
</evidence>
<organism evidence="26 27">
    <name type="scientific">Gordonibacter faecis</name>
    <dbReference type="NCBI Taxonomy" id="3047475"/>
    <lineage>
        <taxon>Bacteria</taxon>
        <taxon>Bacillati</taxon>
        <taxon>Actinomycetota</taxon>
        <taxon>Coriobacteriia</taxon>
        <taxon>Eggerthellales</taxon>
        <taxon>Eggerthellaceae</taxon>
        <taxon>Gordonibacter</taxon>
    </lineage>
</organism>
<evidence type="ECO:0000256" key="20">
    <source>
        <dbReference type="ARBA" id="ARBA00023211"/>
    </source>
</evidence>
<dbReference type="EC" id="2.7.13.3" evidence="5"/>
<comment type="catalytic activity">
    <reaction evidence="1">
        <text>ATP + protein L-histidine = ADP + protein N-phospho-L-histidine.</text>
        <dbReference type="EC" id="2.7.13.3"/>
    </reaction>
</comment>
<evidence type="ECO:0000313" key="27">
    <source>
        <dbReference type="Proteomes" id="UP001232750"/>
    </source>
</evidence>
<evidence type="ECO:0000313" key="26">
    <source>
        <dbReference type="EMBL" id="MDJ1651163.1"/>
    </source>
</evidence>
<evidence type="ECO:0000256" key="18">
    <source>
        <dbReference type="ARBA" id="ARBA00023016"/>
    </source>
</evidence>
<gene>
    <name evidence="26" type="ORF">QNJ86_10160</name>
</gene>
<evidence type="ECO:0000256" key="1">
    <source>
        <dbReference type="ARBA" id="ARBA00000085"/>
    </source>
</evidence>
<keyword evidence="19" id="KW-0843">Virulence</keyword>
<evidence type="ECO:0000256" key="3">
    <source>
        <dbReference type="ARBA" id="ARBA00001946"/>
    </source>
</evidence>
<dbReference type="PANTHER" id="PTHR44936">
    <property type="entry name" value="SENSOR PROTEIN CREC"/>
    <property type="match status" value="1"/>
</dbReference>
<dbReference type="InterPro" id="IPR036890">
    <property type="entry name" value="HATPase_C_sf"/>
</dbReference>
<evidence type="ECO:0000256" key="23">
    <source>
        <dbReference type="SAM" id="Phobius"/>
    </source>
</evidence>
<dbReference type="PRINTS" id="PR00344">
    <property type="entry name" value="BCTRLSENSOR"/>
</dbReference>
<comment type="caution">
    <text evidence="26">The sequence shown here is derived from an EMBL/GenBank/DDBJ whole genome shotgun (WGS) entry which is preliminary data.</text>
</comment>
<reference evidence="26 27" key="1">
    <citation type="submission" date="2023-05" db="EMBL/GenBank/DDBJ databases">
        <title>Gordonibacter KGMB12511T sp. nov., isolated from faeces of healthy Korean.</title>
        <authorList>
            <person name="Kim H.S."/>
            <person name="Kim J.-S."/>
            <person name="Suh M.K."/>
            <person name="Eom M.K."/>
            <person name="Do H.E."/>
            <person name="Lee J.-S."/>
        </authorList>
    </citation>
    <scope>NUCLEOTIDE SEQUENCE [LARGE SCALE GENOMIC DNA]</scope>
    <source>
        <strain evidence="26 27">KGMB12511</strain>
    </source>
</reference>
<dbReference type="SMART" id="SM00388">
    <property type="entry name" value="HisKA"/>
    <property type="match status" value="1"/>
</dbReference>
<proteinExistence type="predicted"/>
<keyword evidence="6" id="KW-1003">Cell membrane</keyword>
<dbReference type="PANTHER" id="PTHR44936:SF9">
    <property type="entry name" value="SENSOR PROTEIN CREC"/>
    <property type="match status" value="1"/>
</dbReference>
<dbReference type="Gene3D" id="1.10.287.130">
    <property type="match status" value="1"/>
</dbReference>
<keyword evidence="27" id="KW-1185">Reference proteome</keyword>
<dbReference type="RefSeq" id="WP_283832510.1">
    <property type="nucleotide sequence ID" value="NZ_JASJEU010000020.1"/>
</dbReference>
<evidence type="ECO:0000256" key="16">
    <source>
        <dbReference type="ARBA" id="ARBA00022989"/>
    </source>
</evidence>
<keyword evidence="13" id="KW-0067">ATP-binding</keyword>
<dbReference type="SUPFAM" id="SSF55874">
    <property type="entry name" value="ATPase domain of HSP90 chaperone/DNA topoisomerase II/histidine kinase"/>
    <property type="match status" value="1"/>
</dbReference>
<name>A0ABT7DNR1_9ACTN</name>
<keyword evidence="12" id="KW-0378">Hydrolase</keyword>
<comment type="subcellular location">
    <subcellularLocation>
        <location evidence="4">Cell membrane</location>
        <topology evidence="4">Multi-pass membrane protein</topology>
    </subcellularLocation>
</comment>
<keyword evidence="20" id="KW-0464">Manganese</keyword>
<dbReference type="CDD" id="cd00082">
    <property type="entry name" value="HisKA"/>
    <property type="match status" value="1"/>
</dbReference>
<dbReference type="SUPFAM" id="SSF158472">
    <property type="entry name" value="HAMP domain-like"/>
    <property type="match status" value="1"/>
</dbReference>
<feature type="domain" description="Histidine kinase" evidence="24">
    <location>
        <begin position="256"/>
        <end position="469"/>
    </location>
</feature>
<evidence type="ECO:0000259" key="24">
    <source>
        <dbReference type="PROSITE" id="PS50109"/>
    </source>
</evidence>
<protein>
    <recommendedName>
        <fullName evidence="21">Signal transduction histidine-protein kinase/phosphatase MprB</fullName>
        <ecNumber evidence="5">2.7.13.3</ecNumber>
    </recommendedName>
    <alternativeName>
        <fullName evidence="22">Mycobacterial persistence regulator B</fullName>
    </alternativeName>
</protein>
<dbReference type="SMART" id="SM00387">
    <property type="entry name" value="HATPase_c"/>
    <property type="match status" value="1"/>
</dbReference>
<feature type="domain" description="HAMP" evidence="25">
    <location>
        <begin position="189"/>
        <end position="241"/>
    </location>
</feature>
<dbReference type="Pfam" id="PF00672">
    <property type="entry name" value="HAMP"/>
    <property type="match status" value="1"/>
</dbReference>
<evidence type="ECO:0000256" key="2">
    <source>
        <dbReference type="ARBA" id="ARBA00001936"/>
    </source>
</evidence>
<keyword evidence="10" id="KW-0547">Nucleotide-binding</keyword>
<dbReference type="InterPro" id="IPR005467">
    <property type="entry name" value="His_kinase_dom"/>
</dbReference>
<keyword evidence="16 23" id="KW-1133">Transmembrane helix</keyword>
<dbReference type="Pfam" id="PF00512">
    <property type="entry name" value="HisKA"/>
    <property type="match status" value="1"/>
</dbReference>
<evidence type="ECO:0000256" key="17">
    <source>
        <dbReference type="ARBA" id="ARBA00023012"/>
    </source>
</evidence>
<dbReference type="InterPro" id="IPR003594">
    <property type="entry name" value="HATPase_dom"/>
</dbReference>
<keyword evidence="15" id="KW-0904">Protein phosphatase</keyword>
<comment type="cofactor">
    <cofactor evidence="3">
        <name>Mg(2+)</name>
        <dbReference type="ChEBI" id="CHEBI:18420"/>
    </cofactor>
</comment>
<keyword evidence="7" id="KW-0597">Phosphoprotein</keyword>
<sequence>MRNLRFWQKTYLLTLAVALVALCGGLAFIGWQTQQQMLEAQVEKTRGEQAFVAQSLVRDLEVAHSGTGAALREAALARSYGDYYARDGAYLEVTRAGVVLFSNLPGEPEAQFSVQPGEDLQTWMRTSLGDTHVVIVKSALPDEFATYELSYARSLEPLRATWEQMRLTLVVGCAAVALVLAVGLFFVLRSLSRPLERLAHTADTFAAGERSVRSAEAGNDEIGTLSTSFNAMADAAEADINEISRIAEANARMAASLSHEIRTPLTAVRGYAEYLRLADATEDERDSALRYVVEESEHLQSIAQRMLQLFSLEADEIERVPVDLSEVARRALRTAEAAARERGVEVCAVRLDAACVAGDEVLLESLVTNLLSNAVAACEASGIVQVSVIAEGSRVTLSVSDTGRGLAPEELERLGEPFYRPDKARSRAHGGAGLGVALCVRIAQAHGATLSFRSQEGEGTVAEAEFTVS</sequence>
<evidence type="ECO:0000256" key="8">
    <source>
        <dbReference type="ARBA" id="ARBA00022679"/>
    </source>
</evidence>
<dbReference type="PROSITE" id="PS50109">
    <property type="entry name" value="HIS_KIN"/>
    <property type="match status" value="1"/>
</dbReference>
<keyword evidence="17" id="KW-0902">Two-component regulatory system</keyword>
<keyword evidence="9 23" id="KW-0812">Transmembrane</keyword>
<dbReference type="InterPro" id="IPR003660">
    <property type="entry name" value="HAMP_dom"/>
</dbReference>
<dbReference type="PROSITE" id="PS50885">
    <property type="entry name" value="HAMP"/>
    <property type="match status" value="1"/>
</dbReference>
<dbReference type="InterPro" id="IPR003661">
    <property type="entry name" value="HisK_dim/P_dom"/>
</dbReference>
<evidence type="ECO:0000256" key="19">
    <source>
        <dbReference type="ARBA" id="ARBA00023026"/>
    </source>
</evidence>
<evidence type="ECO:0000256" key="10">
    <source>
        <dbReference type="ARBA" id="ARBA00022741"/>
    </source>
</evidence>
<keyword evidence="18" id="KW-0346">Stress response</keyword>
<dbReference type="GO" id="GO:0016301">
    <property type="term" value="F:kinase activity"/>
    <property type="evidence" value="ECO:0007669"/>
    <property type="project" value="UniProtKB-KW"/>
</dbReference>
<evidence type="ECO:0000256" key="9">
    <source>
        <dbReference type="ARBA" id="ARBA00022692"/>
    </source>
</evidence>
<evidence type="ECO:0000256" key="21">
    <source>
        <dbReference type="ARBA" id="ARBA00040454"/>
    </source>
</evidence>
<keyword evidence="11 26" id="KW-0418">Kinase</keyword>
<dbReference type="InterPro" id="IPR036097">
    <property type="entry name" value="HisK_dim/P_sf"/>
</dbReference>
<keyword evidence="8" id="KW-0808">Transferase</keyword>
<keyword evidence="14" id="KW-0460">Magnesium</keyword>
<evidence type="ECO:0000256" key="11">
    <source>
        <dbReference type="ARBA" id="ARBA00022777"/>
    </source>
</evidence>
<evidence type="ECO:0000256" key="6">
    <source>
        <dbReference type="ARBA" id="ARBA00022475"/>
    </source>
</evidence>
<dbReference type="Gene3D" id="3.30.565.10">
    <property type="entry name" value="Histidine kinase-like ATPase, C-terminal domain"/>
    <property type="match status" value="1"/>
</dbReference>
<dbReference type="CDD" id="cd06225">
    <property type="entry name" value="HAMP"/>
    <property type="match status" value="1"/>
</dbReference>
<dbReference type="EMBL" id="JASJEU010000020">
    <property type="protein sequence ID" value="MDJ1651163.1"/>
    <property type="molecule type" value="Genomic_DNA"/>
</dbReference>
<evidence type="ECO:0000256" key="4">
    <source>
        <dbReference type="ARBA" id="ARBA00004651"/>
    </source>
</evidence>
<dbReference type="SMART" id="SM00304">
    <property type="entry name" value="HAMP"/>
    <property type="match status" value="1"/>
</dbReference>
<evidence type="ECO:0000256" key="14">
    <source>
        <dbReference type="ARBA" id="ARBA00022842"/>
    </source>
</evidence>
<dbReference type="InterPro" id="IPR004358">
    <property type="entry name" value="Sig_transdc_His_kin-like_C"/>
</dbReference>